<proteinExistence type="inferred from homology"/>
<evidence type="ECO:0000256" key="4">
    <source>
        <dbReference type="ARBA" id="ARBA00022475"/>
    </source>
</evidence>
<feature type="transmembrane region" description="Helical" evidence="9">
    <location>
        <begin position="94"/>
        <end position="111"/>
    </location>
</feature>
<dbReference type="AlphaFoldDB" id="A0A1B7KRX7"/>
<evidence type="ECO:0000256" key="1">
    <source>
        <dbReference type="ARBA" id="ARBA00004651"/>
    </source>
</evidence>
<accession>A0A1B7KRX7</accession>
<dbReference type="PANTHER" id="PTHR23517">
    <property type="entry name" value="RESISTANCE PROTEIN MDTM, PUTATIVE-RELATED-RELATED"/>
    <property type="match status" value="1"/>
</dbReference>
<dbReference type="FunFam" id="1.20.1250.20:FF:000138">
    <property type="entry name" value="Amino acid/peptide transporter"/>
    <property type="match status" value="1"/>
</dbReference>
<evidence type="ECO:0000313" key="12">
    <source>
        <dbReference type="Proteomes" id="UP000078290"/>
    </source>
</evidence>
<dbReference type="GO" id="GO:0006857">
    <property type="term" value="P:oligopeptide transport"/>
    <property type="evidence" value="ECO:0007669"/>
    <property type="project" value="InterPro"/>
</dbReference>
<feature type="transmembrane region" description="Helical" evidence="9">
    <location>
        <begin position="65"/>
        <end position="85"/>
    </location>
</feature>
<dbReference type="GO" id="GO:0005886">
    <property type="term" value="C:plasma membrane"/>
    <property type="evidence" value="ECO:0007669"/>
    <property type="project" value="UniProtKB-SubCell"/>
</dbReference>
<evidence type="ECO:0000256" key="2">
    <source>
        <dbReference type="ARBA" id="ARBA00005982"/>
    </source>
</evidence>
<feature type="transmembrane region" description="Helical" evidence="9">
    <location>
        <begin position="334"/>
        <end position="355"/>
    </location>
</feature>
<keyword evidence="7 9" id="KW-0472">Membrane</keyword>
<keyword evidence="6 9" id="KW-1133">Transmembrane helix</keyword>
<organism evidence="11 12">
    <name type="scientific">Parageobacillus thermoglucosidasius</name>
    <name type="common">Geobacillus thermoglucosidasius</name>
    <dbReference type="NCBI Taxonomy" id="1426"/>
    <lineage>
        <taxon>Bacteria</taxon>
        <taxon>Bacillati</taxon>
        <taxon>Bacillota</taxon>
        <taxon>Bacilli</taxon>
        <taxon>Bacillales</taxon>
        <taxon>Anoxybacillaceae</taxon>
        <taxon>Parageobacillus</taxon>
    </lineage>
</organism>
<evidence type="ECO:0000259" key="10">
    <source>
        <dbReference type="PROSITE" id="PS50850"/>
    </source>
</evidence>
<comment type="subcellular location">
    <subcellularLocation>
        <location evidence="1">Cell membrane</location>
        <topology evidence="1">Multi-pass membrane protein</topology>
    </subcellularLocation>
    <subcellularLocation>
        <location evidence="8">Membrane</location>
        <topology evidence="8">Multi-pass membrane protein</topology>
    </subcellularLocation>
</comment>
<dbReference type="InterPro" id="IPR036259">
    <property type="entry name" value="MFS_trans_sf"/>
</dbReference>
<evidence type="ECO:0000256" key="5">
    <source>
        <dbReference type="ARBA" id="ARBA00022692"/>
    </source>
</evidence>
<dbReference type="Proteomes" id="UP000078290">
    <property type="component" value="Unassembled WGS sequence"/>
</dbReference>
<evidence type="ECO:0000256" key="3">
    <source>
        <dbReference type="ARBA" id="ARBA00022448"/>
    </source>
</evidence>
<feature type="domain" description="Major facilitator superfamily (MFS) profile" evidence="10">
    <location>
        <begin position="25"/>
        <end position="460"/>
    </location>
</feature>
<dbReference type="Pfam" id="PF00854">
    <property type="entry name" value="PTR2"/>
    <property type="match status" value="2"/>
</dbReference>
<dbReference type="InterPro" id="IPR018456">
    <property type="entry name" value="PTR2_symporter_CS"/>
</dbReference>
<feature type="transmembrane region" description="Helical" evidence="9">
    <location>
        <begin position="370"/>
        <end position="391"/>
    </location>
</feature>
<feature type="transmembrane region" description="Helical" evidence="9">
    <location>
        <begin position="253"/>
        <end position="271"/>
    </location>
</feature>
<protein>
    <submittedName>
        <fullName evidence="11">MFS transporter</fullName>
    </submittedName>
</protein>
<gene>
    <name evidence="11" type="ORF">A7K69_07335</name>
</gene>
<feature type="transmembrane region" description="Helical" evidence="9">
    <location>
        <begin position="434"/>
        <end position="455"/>
    </location>
</feature>
<comment type="caution">
    <text evidence="11">The sequence shown here is derived from an EMBL/GenBank/DDBJ whole genome shotgun (WGS) entry which is preliminary data.</text>
</comment>
<feature type="transmembrane region" description="Helical" evidence="9">
    <location>
        <begin position="38"/>
        <end position="59"/>
    </location>
</feature>
<dbReference type="FunFam" id="1.20.1250.20:FF:000146">
    <property type="entry name" value="Amino acid/peptide transporter"/>
    <property type="match status" value="1"/>
</dbReference>
<reference evidence="12" key="1">
    <citation type="submission" date="2016-05" db="EMBL/GenBank/DDBJ databases">
        <authorList>
            <person name="Wang W."/>
            <person name="Zhu L."/>
        </authorList>
    </citation>
    <scope>NUCLEOTIDE SEQUENCE [LARGE SCALE GENOMIC DNA]</scope>
    <source>
        <strain evidence="12">W-2</strain>
    </source>
</reference>
<evidence type="ECO:0000313" key="11">
    <source>
        <dbReference type="EMBL" id="OAT72749.1"/>
    </source>
</evidence>
<dbReference type="InterPro" id="IPR000109">
    <property type="entry name" value="POT_fam"/>
</dbReference>
<dbReference type="SUPFAM" id="SSF103473">
    <property type="entry name" value="MFS general substrate transporter"/>
    <property type="match status" value="1"/>
</dbReference>
<comment type="similarity">
    <text evidence="2 8">Belongs to the major facilitator superfamily. Proton-dependent oligopeptide transporter (POT/PTR) (TC 2.A.17) family.</text>
</comment>
<dbReference type="PANTHER" id="PTHR23517:SF15">
    <property type="entry name" value="PROTON-DEPENDENT OLIGOPEPTIDE FAMILY TRANSPORT PROTEIN"/>
    <property type="match status" value="1"/>
</dbReference>
<dbReference type="PROSITE" id="PS50850">
    <property type="entry name" value="MFS"/>
    <property type="match status" value="1"/>
</dbReference>
<sequence>MSALPETKTLENPRPKTKHPPGLYLLFFTELWERFSYYGMRAILVLYLTTELISGGLGIKPSVAMTIYGIFTGAVYFTPLFGGYLSDRFLGRRLAITIGGTTMALGNFVLFAVNNQIGLYIGLILLIIGNGFFKPNISTLVGELYAPNDKRKDSAFTIFYMGINIGALFAPLVCGFLAEKYFATNINGVIHYGFKYGFLAAAIGMIIGQFIFNLFGNRYLGDIGKQPTGAPAKQNKETESKAKTPLTKQEKQNVAVIFILTCFVIFFWAGFEQAGSSLTLYTDKFVDKSIGGWTMPTSWFQSLNPFFIIVLAPIVSLIWTKLSNSKRGDLPIPAKMGLGMILLGLGFAVLIPAVLQTGSDEQHIVTKANLLFIIFTYFLHTLGELCLSPVGLSMVSKLAPARLASVLMGVWLAGTGVAQLLAGQLAAFTQSLGYLEIFSVISGVTIGLGLILLLFTKKLVRMMN</sequence>
<dbReference type="GO" id="GO:1904680">
    <property type="term" value="F:peptide transmembrane transporter activity"/>
    <property type="evidence" value="ECO:0007669"/>
    <property type="project" value="InterPro"/>
</dbReference>
<evidence type="ECO:0000256" key="8">
    <source>
        <dbReference type="RuleBase" id="RU003755"/>
    </source>
</evidence>
<feature type="transmembrane region" description="Helical" evidence="9">
    <location>
        <begin position="403"/>
        <end position="422"/>
    </location>
</feature>
<dbReference type="InterPro" id="IPR005279">
    <property type="entry name" value="Dipep/tripep_permease"/>
</dbReference>
<feature type="transmembrane region" description="Helical" evidence="9">
    <location>
        <begin position="198"/>
        <end position="216"/>
    </location>
</feature>
<keyword evidence="4" id="KW-1003">Cell membrane</keyword>
<dbReference type="OrthoDB" id="9772725at2"/>
<keyword evidence="5 8" id="KW-0812">Transmembrane</keyword>
<evidence type="ECO:0000256" key="6">
    <source>
        <dbReference type="ARBA" id="ARBA00022989"/>
    </source>
</evidence>
<evidence type="ECO:0000256" key="9">
    <source>
        <dbReference type="SAM" id="Phobius"/>
    </source>
</evidence>
<dbReference type="PROSITE" id="PS01023">
    <property type="entry name" value="PTR2_2"/>
    <property type="match status" value="1"/>
</dbReference>
<dbReference type="EMBL" id="LXMA01000023">
    <property type="protein sequence ID" value="OAT72749.1"/>
    <property type="molecule type" value="Genomic_DNA"/>
</dbReference>
<feature type="transmembrane region" description="Helical" evidence="9">
    <location>
        <begin position="303"/>
        <end position="322"/>
    </location>
</feature>
<keyword evidence="3 8" id="KW-0813">Transport</keyword>
<dbReference type="NCBIfam" id="TIGR00924">
    <property type="entry name" value="yjdL_sub1_fam"/>
    <property type="match status" value="2"/>
</dbReference>
<name>A0A1B7KRX7_PARTM</name>
<feature type="transmembrane region" description="Helical" evidence="9">
    <location>
        <begin position="117"/>
        <end position="133"/>
    </location>
</feature>
<dbReference type="CDD" id="cd17346">
    <property type="entry name" value="MFS_DtpA_like"/>
    <property type="match status" value="1"/>
</dbReference>
<dbReference type="Gene3D" id="1.20.1250.20">
    <property type="entry name" value="MFS general substrate transporter like domains"/>
    <property type="match status" value="2"/>
</dbReference>
<dbReference type="RefSeq" id="WP_064551720.1">
    <property type="nucleotide sequence ID" value="NZ_LXMA01000023.1"/>
</dbReference>
<dbReference type="InterPro" id="IPR050171">
    <property type="entry name" value="MFS_Transporters"/>
</dbReference>
<evidence type="ECO:0000256" key="7">
    <source>
        <dbReference type="ARBA" id="ARBA00023136"/>
    </source>
</evidence>
<feature type="transmembrane region" description="Helical" evidence="9">
    <location>
        <begin position="154"/>
        <end position="178"/>
    </location>
</feature>
<dbReference type="InterPro" id="IPR020846">
    <property type="entry name" value="MFS_dom"/>
</dbReference>